<protein>
    <submittedName>
        <fullName evidence="1">Uncharacterized protein</fullName>
    </submittedName>
</protein>
<proteinExistence type="predicted"/>
<organism evidence="1 2">
    <name type="scientific">Hibiscus syriacus</name>
    <name type="common">Rose of Sharon</name>
    <dbReference type="NCBI Taxonomy" id="106335"/>
    <lineage>
        <taxon>Eukaryota</taxon>
        <taxon>Viridiplantae</taxon>
        <taxon>Streptophyta</taxon>
        <taxon>Embryophyta</taxon>
        <taxon>Tracheophyta</taxon>
        <taxon>Spermatophyta</taxon>
        <taxon>Magnoliopsida</taxon>
        <taxon>eudicotyledons</taxon>
        <taxon>Gunneridae</taxon>
        <taxon>Pentapetalae</taxon>
        <taxon>rosids</taxon>
        <taxon>malvids</taxon>
        <taxon>Malvales</taxon>
        <taxon>Malvaceae</taxon>
        <taxon>Malvoideae</taxon>
        <taxon>Hibiscus</taxon>
    </lineage>
</organism>
<gene>
    <name evidence="1" type="ORF">F3Y22_tig00111213pilonHSYRG00001</name>
</gene>
<accession>A0A6A2YUF4</accession>
<name>A0A6A2YUF4_HIBSY</name>
<reference evidence="1" key="1">
    <citation type="submission" date="2019-09" db="EMBL/GenBank/DDBJ databases">
        <title>Draft genome information of white flower Hibiscus syriacus.</title>
        <authorList>
            <person name="Kim Y.-M."/>
        </authorList>
    </citation>
    <scope>NUCLEOTIDE SEQUENCE [LARGE SCALE GENOMIC DNA]</scope>
    <source>
        <strain evidence="1">YM2019G1</strain>
    </source>
</reference>
<evidence type="ECO:0000313" key="1">
    <source>
        <dbReference type="EMBL" id="KAE8683111.1"/>
    </source>
</evidence>
<sequence length="197" mass="22483">MLVASPLSMILVAFLDRNNQRYNLDFTIHPSEARLNCIKLTLKRWEDISLGRMGMLVHLGAIFFPWPNGGVSLHVWRQRLSCAWHVMWPNRHGSFSSYLLMTCNMVKVWAAPCEKIPLEVATIREKLNPAMSSRPLDNFSPIVPCALLIDPMSFGHNFRIHLCSCDHINNYSRKAKMRSLASLKVQLKSAMSSEGSW</sequence>
<dbReference type="Proteomes" id="UP000436088">
    <property type="component" value="Unassembled WGS sequence"/>
</dbReference>
<keyword evidence="2" id="KW-1185">Reference proteome</keyword>
<comment type="caution">
    <text evidence="1">The sequence shown here is derived from an EMBL/GenBank/DDBJ whole genome shotgun (WGS) entry which is preliminary data.</text>
</comment>
<dbReference type="AlphaFoldDB" id="A0A6A2YUF4"/>
<evidence type="ECO:0000313" key="2">
    <source>
        <dbReference type="Proteomes" id="UP000436088"/>
    </source>
</evidence>
<dbReference type="EMBL" id="VEPZ02001271">
    <property type="protein sequence ID" value="KAE8683111.1"/>
    <property type="molecule type" value="Genomic_DNA"/>
</dbReference>